<gene>
    <name evidence="1" type="ORF">CSP1_080</name>
</gene>
<protein>
    <submittedName>
        <fullName evidence="1">Uncharacterized protein</fullName>
    </submittedName>
</protein>
<name>A0AB33CD00_9CAUD</name>
<sequence length="99" mass="11676">MRVLSQVVHTKEVEYFGNKLDVPEWVRWLATDQDGTVYGFEYEPTLMDSQTKWTSYWEDDNFCEMAEVDLEGMDYKQTLVKVKRNDHFGRSETASGNDH</sequence>
<reference evidence="1" key="1">
    <citation type="submission" date="2017-04" db="EMBL/GenBank/DDBJ databases">
        <title>Complete genome sequencing of Cronobacter sakazakii phage CSP1.</title>
        <authorList>
            <person name="Kim M."/>
            <person name="Kim M."/>
            <person name="Ryu S."/>
        </authorList>
    </citation>
    <scope>NUCLEOTIDE SEQUENCE</scope>
</reference>
<evidence type="ECO:0000313" key="1">
    <source>
        <dbReference type="EMBL" id="ARW59112.1"/>
    </source>
</evidence>
<accession>A0AB33CD00</accession>
<proteinExistence type="predicted"/>
<dbReference type="EMBL" id="KY982929">
    <property type="protein sequence ID" value="ARW59112.1"/>
    <property type="molecule type" value="Genomic_DNA"/>
</dbReference>
<organism evidence="1">
    <name type="scientific">Cronobacter phage CSP1</name>
    <dbReference type="NCBI Taxonomy" id="1983560"/>
    <lineage>
        <taxon>Viruses</taxon>
        <taxon>Duplodnaviria</taxon>
        <taxon>Heunggongvirae</taxon>
        <taxon>Uroviricota</taxon>
        <taxon>Caudoviricetes</taxon>
    </lineage>
</organism>